<evidence type="ECO:0000256" key="4">
    <source>
        <dbReference type="ARBA" id="ARBA00046345"/>
    </source>
</evidence>
<dbReference type="InParanoid" id="A0A1M7FVD2"/>
<dbReference type="CDD" id="cd09883">
    <property type="entry name" value="PIN_VapC_PhoHL-ATPase"/>
    <property type="match status" value="1"/>
</dbReference>
<gene>
    <name evidence="7" type="ORF">SAMN05878437_1119</name>
</gene>
<dbReference type="InterPro" id="IPR051451">
    <property type="entry name" value="PhoH2-like"/>
</dbReference>
<protein>
    <submittedName>
        <fullName evidence="7">PhoH-like ATPase</fullName>
    </submittedName>
</protein>
<dbReference type="SUPFAM" id="SSF52540">
    <property type="entry name" value="P-loop containing nucleoside triphosphate hydrolases"/>
    <property type="match status" value="1"/>
</dbReference>
<feature type="region of interest" description="Disordered" evidence="5">
    <location>
        <begin position="536"/>
        <end position="555"/>
    </location>
</feature>
<dbReference type="PANTHER" id="PTHR30473">
    <property type="entry name" value="PROTEIN PHOH"/>
    <property type="match status" value="1"/>
</dbReference>
<evidence type="ECO:0000256" key="2">
    <source>
        <dbReference type="ARBA" id="ARBA00022741"/>
    </source>
</evidence>
<comment type="similarity">
    <text evidence="4">In the N-terminal section; belongs to the PINc/VapC protein family.</text>
</comment>
<evidence type="ECO:0000313" key="8">
    <source>
        <dbReference type="Proteomes" id="UP000190911"/>
    </source>
</evidence>
<dbReference type="InterPro" id="IPR003714">
    <property type="entry name" value="PhoH"/>
</dbReference>
<dbReference type="Pfam" id="PF02562">
    <property type="entry name" value="PhoH"/>
    <property type="match status" value="1"/>
</dbReference>
<keyword evidence="2" id="KW-0547">Nucleotide-binding</keyword>
<dbReference type="EMBL" id="LT670847">
    <property type="protein sequence ID" value="SHM08044.1"/>
    <property type="molecule type" value="Genomic_DNA"/>
</dbReference>
<dbReference type="PANTHER" id="PTHR30473:SF2">
    <property type="entry name" value="PIN DOMAIN-CONTAINING PROTEIN"/>
    <property type="match status" value="1"/>
</dbReference>
<evidence type="ECO:0000256" key="5">
    <source>
        <dbReference type="SAM" id="MobiDB-lite"/>
    </source>
</evidence>
<dbReference type="Pfam" id="PF13638">
    <property type="entry name" value="PIN_4"/>
    <property type="match status" value="1"/>
</dbReference>
<dbReference type="SMART" id="SM00670">
    <property type="entry name" value="PINc"/>
    <property type="match status" value="1"/>
</dbReference>
<proteinExistence type="inferred from homology"/>
<comment type="similarity">
    <text evidence="1">Belongs to the PhoH family.</text>
</comment>
<dbReference type="InterPro" id="IPR027417">
    <property type="entry name" value="P-loop_NTPase"/>
</dbReference>
<dbReference type="Gene3D" id="3.40.50.1010">
    <property type="entry name" value="5'-nuclease"/>
    <property type="match status" value="1"/>
</dbReference>
<organism evidence="7 8">
    <name type="scientific">Vreelandella subglaciescola</name>
    <dbReference type="NCBI Taxonomy" id="29571"/>
    <lineage>
        <taxon>Bacteria</taxon>
        <taxon>Pseudomonadati</taxon>
        <taxon>Pseudomonadota</taxon>
        <taxon>Gammaproteobacteria</taxon>
        <taxon>Oceanospirillales</taxon>
        <taxon>Halomonadaceae</taxon>
        <taxon>Vreelandella</taxon>
    </lineage>
</organism>
<evidence type="ECO:0000256" key="3">
    <source>
        <dbReference type="ARBA" id="ARBA00022840"/>
    </source>
</evidence>
<accession>A0A1M7FVD2</accession>
<evidence type="ECO:0000259" key="6">
    <source>
        <dbReference type="SMART" id="SM00670"/>
    </source>
</evidence>
<dbReference type="GO" id="GO:0005829">
    <property type="term" value="C:cytosol"/>
    <property type="evidence" value="ECO:0007669"/>
    <property type="project" value="TreeGrafter"/>
</dbReference>
<feature type="domain" description="PIN" evidence="6">
    <location>
        <begin position="10"/>
        <end position="142"/>
    </location>
</feature>
<dbReference type="STRING" id="29571.SAMN05878437_1119"/>
<name>A0A1M7FVD2_9GAMM</name>
<dbReference type="Proteomes" id="UP000190911">
    <property type="component" value="Chromosome I"/>
</dbReference>
<dbReference type="AlphaFoldDB" id="A0A1M7FVD2"/>
<dbReference type="SUPFAM" id="SSF88723">
    <property type="entry name" value="PIN domain-like"/>
    <property type="match status" value="1"/>
</dbReference>
<evidence type="ECO:0000313" key="7">
    <source>
        <dbReference type="EMBL" id="SHM08044.1"/>
    </source>
</evidence>
<dbReference type="GO" id="GO:0005524">
    <property type="term" value="F:ATP binding"/>
    <property type="evidence" value="ECO:0007669"/>
    <property type="project" value="UniProtKB-KW"/>
</dbReference>
<dbReference type="Gene3D" id="3.40.50.300">
    <property type="entry name" value="P-loop containing nucleotide triphosphate hydrolases"/>
    <property type="match status" value="1"/>
</dbReference>
<keyword evidence="3" id="KW-0067">ATP-binding</keyword>
<reference evidence="7 8" key="1">
    <citation type="submission" date="2016-11" db="EMBL/GenBank/DDBJ databases">
        <authorList>
            <person name="Jaros S."/>
            <person name="Januszkiewicz K."/>
            <person name="Wedrychowicz H."/>
        </authorList>
    </citation>
    <scope>NUCLEOTIDE SEQUENCE [LARGE SCALE GENOMIC DNA]</scope>
    <source>
        <strain evidence="7 8">ACAM 12</strain>
    </source>
</reference>
<sequence length="555" mass="62454">MVRLEKKATRLYVLDTNVLIHDPMALYHFDEHDVVIPMTVLEELDKHKNGIRDIARTARQVSRTLSDLTHRASFTDIERGIPLPRATGEPGRLRFLCYDDLKPLEHLFSSADNRLLAETCRLRDERPDASVILVSKDINLRIKAAALNVPVEDYLSDRAFDDSDSMIEGAAVYSREQHAAPLWETLDVQVNVERVEKRTFYQLQGDIPTHWHQGMLVSDSENGAEFEAIVREISSSTARLELLTNYRHHGGVWGVHAHDSRQNFTLNLLMDKDIDLVTIAGNAGTGKTFMTLAAAFQQTLDHRDFERVVFTRAPIPMGEDIGFLPGTEEEKMSPWMGAFHDNMDNLLRSDEGESSWDDSATRQLIGSRVQIRAPSFMRGRTLNDTLLIIDEAQNFTPKQLKALISRAGRNTKIVCLGNVGQIDTPYLTANTCGMAAVVERFRDWPHAGHITLKASNARAWRWPPKSFCSHNTNRHSSYSFSSRFPAPSFWRCQGCSAPSVSAAWARRLPIGRSRPTVVSLRVWRSIWALISAPNSTTKADSQNHSISTTTAPSEP</sequence>
<keyword evidence="8" id="KW-1185">Reference proteome</keyword>
<dbReference type="InterPro" id="IPR002716">
    <property type="entry name" value="PIN_dom"/>
</dbReference>
<dbReference type="InterPro" id="IPR029060">
    <property type="entry name" value="PIN-like_dom_sf"/>
</dbReference>
<evidence type="ECO:0000256" key="1">
    <source>
        <dbReference type="ARBA" id="ARBA00010393"/>
    </source>
</evidence>